<proteinExistence type="predicted"/>
<accession>A0AAP0JZE2</accession>
<evidence type="ECO:0000313" key="1">
    <source>
        <dbReference type="EMBL" id="KAK9142368.1"/>
    </source>
</evidence>
<dbReference type="Proteomes" id="UP001420932">
    <property type="component" value="Unassembled WGS sequence"/>
</dbReference>
<dbReference type="EMBL" id="JBBNAF010000005">
    <property type="protein sequence ID" value="KAK9142368.1"/>
    <property type="molecule type" value="Genomic_DNA"/>
</dbReference>
<comment type="caution">
    <text evidence="1">The sequence shown here is derived from an EMBL/GenBank/DDBJ whole genome shotgun (WGS) entry which is preliminary data.</text>
</comment>
<organism evidence="1 2">
    <name type="scientific">Stephania yunnanensis</name>
    <dbReference type="NCBI Taxonomy" id="152371"/>
    <lineage>
        <taxon>Eukaryota</taxon>
        <taxon>Viridiplantae</taxon>
        <taxon>Streptophyta</taxon>
        <taxon>Embryophyta</taxon>
        <taxon>Tracheophyta</taxon>
        <taxon>Spermatophyta</taxon>
        <taxon>Magnoliopsida</taxon>
        <taxon>Ranunculales</taxon>
        <taxon>Menispermaceae</taxon>
        <taxon>Menispermoideae</taxon>
        <taxon>Cissampelideae</taxon>
        <taxon>Stephania</taxon>
    </lineage>
</organism>
<reference evidence="1 2" key="1">
    <citation type="submission" date="2024-01" db="EMBL/GenBank/DDBJ databases">
        <title>Genome assemblies of Stephania.</title>
        <authorList>
            <person name="Yang L."/>
        </authorList>
    </citation>
    <scope>NUCLEOTIDE SEQUENCE [LARGE SCALE GENOMIC DNA]</scope>
    <source>
        <strain evidence="1">YNDBR</strain>
        <tissue evidence="1">Leaf</tissue>
    </source>
</reference>
<evidence type="ECO:0000313" key="2">
    <source>
        <dbReference type="Proteomes" id="UP001420932"/>
    </source>
</evidence>
<gene>
    <name evidence="1" type="ORF">Syun_011768</name>
</gene>
<sequence>MTRLVHLRRRSSLPTLPCLRSADLPALLASPLPRTSLPAAVTPVSDLRPAQLASTCLRRCYVLCSLPPSSFQLLRLRSLPNEMIPSLYRDGDHPGSRDY</sequence>
<protein>
    <submittedName>
        <fullName evidence="1">Uncharacterized protein</fullName>
    </submittedName>
</protein>
<keyword evidence="2" id="KW-1185">Reference proteome</keyword>
<name>A0AAP0JZE2_9MAGN</name>
<dbReference type="AlphaFoldDB" id="A0AAP0JZE2"/>